<feature type="transmembrane region" description="Helical" evidence="1">
    <location>
        <begin position="125"/>
        <end position="144"/>
    </location>
</feature>
<evidence type="ECO:0008006" key="4">
    <source>
        <dbReference type="Google" id="ProtNLM"/>
    </source>
</evidence>
<evidence type="ECO:0000313" key="2">
    <source>
        <dbReference type="EMBL" id="GAA3986539.1"/>
    </source>
</evidence>
<keyword evidence="1" id="KW-1133">Transmembrane helix</keyword>
<reference evidence="3" key="1">
    <citation type="journal article" date="2019" name="Int. J. Syst. Evol. Microbiol.">
        <title>The Global Catalogue of Microorganisms (GCM) 10K type strain sequencing project: providing services to taxonomists for standard genome sequencing and annotation.</title>
        <authorList>
            <consortium name="The Broad Institute Genomics Platform"/>
            <consortium name="The Broad Institute Genome Sequencing Center for Infectious Disease"/>
            <person name="Wu L."/>
            <person name="Ma J."/>
        </authorList>
    </citation>
    <scope>NUCLEOTIDE SEQUENCE [LARGE SCALE GENOMIC DNA]</scope>
    <source>
        <strain evidence="3">JCM 16601</strain>
    </source>
</reference>
<protein>
    <recommendedName>
        <fullName evidence="4">DUF2975 domain-containing protein</fullName>
    </recommendedName>
</protein>
<comment type="caution">
    <text evidence="2">The sequence shown here is derived from an EMBL/GenBank/DDBJ whole genome shotgun (WGS) entry which is preliminary data.</text>
</comment>
<dbReference type="EMBL" id="BAAAZC010000029">
    <property type="protein sequence ID" value="GAA3986539.1"/>
    <property type="molecule type" value="Genomic_DNA"/>
</dbReference>
<proteinExistence type="predicted"/>
<keyword evidence="1" id="KW-0812">Transmembrane</keyword>
<keyword evidence="1" id="KW-0472">Membrane</keyword>
<sequence>MYNNQPLNLDSKSILRSTLIIYFALLAGQLMFVVVTFLVNTNPIHLDLVNEKKDILFYFVPGFALCCAFAGIFIFKKLTAAYRQKSMAGNYSLSDKLRFFQTAIIVRSALFEGAALFAIVNFLLAGNLLFIIVAVCLMVVYLTLRPTVDMVADTLQLSYDEKLELER</sequence>
<dbReference type="RefSeq" id="WP_259089548.1">
    <property type="nucleotide sequence ID" value="NZ_BAAAZC010000029.1"/>
</dbReference>
<gene>
    <name evidence="2" type="ORF">GCM10022210_43750</name>
</gene>
<feature type="transmembrane region" description="Helical" evidence="1">
    <location>
        <begin position="55"/>
        <end position="76"/>
    </location>
</feature>
<feature type="transmembrane region" description="Helical" evidence="1">
    <location>
        <begin position="20"/>
        <end position="39"/>
    </location>
</feature>
<organism evidence="2 3">
    <name type="scientific">Mucilaginibacter dorajii</name>
    <dbReference type="NCBI Taxonomy" id="692994"/>
    <lineage>
        <taxon>Bacteria</taxon>
        <taxon>Pseudomonadati</taxon>
        <taxon>Bacteroidota</taxon>
        <taxon>Sphingobacteriia</taxon>
        <taxon>Sphingobacteriales</taxon>
        <taxon>Sphingobacteriaceae</taxon>
        <taxon>Mucilaginibacter</taxon>
    </lineage>
</organism>
<dbReference type="Proteomes" id="UP001500742">
    <property type="component" value="Unassembled WGS sequence"/>
</dbReference>
<evidence type="ECO:0000313" key="3">
    <source>
        <dbReference type="Proteomes" id="UP001500742"/>
    </source>
</evidence>
<evidence type="ECO:0000256" key="1">
    <source>
        <dbReference type="SAM" id="Phobius"/>
    </source>
</evidence>
<name>A0ABP7QQX0_9SPHI</name>
<keyword evidence="3" id="KW-1185">Reference proteome</keyword>
<accession>A0ABP7QQX0</accession>